<dbReference type="EMBL" id="GGEC01060479">
    <property type="protein sequence ID" value="MBX40963.1"/>
    <property type="molecule type" value="Transcribed_RNA"/>
</dbReference>
<dbReference type="AlphaFoldDB" id="A0A2P2NET6"/>
<organism evidence="1">
    <name type="scientific">Rhizophora mucronata</name>
    <name type="common">Asiatic mangrove</name>
    <dbReference type="NCBI Taxonomy" id="61149"/>
    <lineage>
        <taxon>Eukaryota</taxon>
        <taxon>Viridiplantae</taxon>
        <taxon>Streptophyta</taxon>
        <taxon>Embryophyta</taxon>
        <taxon>Tracheophyta</taxon>
        <taxon>Spermatophyta</taxon>
        <taxon>Magnoliopsida</taxon>
        <taxon>eudicotyledons</taxon>
        <taxon>Gunneridae</taxon>
        <taxon>Pentapetalae</taxon>
        <taxon>rosids</taxon>
        <taxon>fabids</taxon>
        <taxon>Malpighiales</taxon>
        <taxon>Rhizophoraceae</taxon>
        <taxon>Rhizophora</taxon>
    </lineage>
</organism>
<accession>A0A2P2NET6</accession>
<protein>
    <submittedName>
        <fullName evidence="1">Uncharacterized protein</fullName>
    </submittedName>
</protein>
<name>A0A2P2NET6_RHIMU</name>
<proteinExistence type="predicted"/>
<reference evidence="1" key="1">
    <citation type="submission" date="2018-02" db="EMBL/GenBank/DDBJ databases">
        <title>Rhizophora mucronata_Transcriptome.</title>
        <authorList>
            <person name="Meera S.P."/>
            <person name="Sreeshan A."/>
            <person name="Augustine A."/>
        </authorList>
    </citation>
    <scope>NUCLEOTIDE SEQUENCE</scope>
    <source>
        <tissue evidence="1">Leaf</tissue>
    </source>
</reference>
<sequence length="30" mass="3762">MKFRFTMICLCKFLLMEQRGKTLLCFHHER</sequence>
<evidence type="ECO:0000313" key="1">
    <source>
        <dbReference type="EMBL" id="MBX40963.1"/>
    </source>
</evidence>